<dbReference type="Gene3D" id="3.30.2350.10">
    <property type="entry name" value="Pseudouridine synthase"/>
    <property type="match status" value="1"/>
</dbReference>
<organism evidence="8 9">
    <name type="scientific">Dongia rigui</name>
    <dbReference type="NCBI Taxonomy" id="940149"/>
    <lineage>
        <taxon>Bacteria</taxon>
        <taxon>Pseudomonadati</taxon>
        <taxon>Pseudomonadota</taxon>
        <taxon>Alphaproteobacteria</taxon>
        <taxon>Rhodospirillales</taxon>
        <taxon>Dongiaceae</taxon>
        <taxon>Dongia</taxon>
    </lineage>
</organism>
<name>A0ABU5E4Z9_9PROT</name>
<evidence type="ECO:0000313" key="9">
    <source>
        <dbReference type="Proteomes" id="UP001271769"/>
    </source>
</evidence>
<dbReference type="Gene3D" id="3.10.290.10">
    <property type="entry name" value="RNA-binding S4 domain"/>
    <property type="match status" value="1"/>
</dbReference>
<evidence type="ECO:0000256" key="1">
    <source>
        <dbReference type="ARBA" id="ARBA00010876"/>
    </source>
</evidence>
<evidence type="ECO:0000256" key="2">
    <source>
        <dbReference type="ARBA" id="ARBA00023235"/>
    </source>
</evidence>
<dbReference type="Pfam" id="PF01479">
    <property type="entry name" value="S4"/>
    <property type="match status" value="1"/>
</dbReference>
<dbReference type="InterPro" id="IPR020103">
    <property type="entry name" value="PsdUridine_synth_cat_dom_sf"/>
</dbReference>
<keyword evidence="4" id="KW-0694">RNA-binding</keyword>
<protein>
    <recommendedName>
        <fullName evidence="5">Pseudouridine synthase</fullName>
        <ecNumber evidence="5">5.4.99.-</ecNumber>
    </recommendedName>
</protein>
<dbReference type="InterPro" id="IPR006225">
    <property type="entry name" value="PsdUridine_synth_RluC/D"/>
</dbReference>
<feature type="compositionally biased region" description="Basic and acidic residues" evidence="6">
    <location>
        <begin position="71"/>
        <end position="86"/>
    </location>
</feature>
<gene>
    <name evidence="8" type="ORF">SMD31_21055</name>
</gene>
<dbReference type="Proteomes" id="UP001271769">
    <property type="component" value="Unassembled WGS sequence"/>
</dbReference>
<keyword evidence="9" id="KW-1185">Reference proteome</keyword>
<dbReference type="RefSeq" id="WP_320502912.1">
    <property type="nucleotide sequence ID" value="NZ_JAXCLX010000005.1"/>
</dbReference>
<dbReference type="NCBIfam" id="TIGR00005">
    <property type="entry name" value="rluA_subfam"/>
    <property type="match status" value="1"/>
</dbReference>
<dbReference type="PANTHER" id="PTHR21600:SF44">
    <property type="entry name" value="RIBOSOMAL LARGE SUBUNIT PSEUDOURIDINE SYNTHASE D"/>
    <property type="match status" value="1"/>
</dbReference>
<evidence type="ECO:0000256" key="4">
    <source>
        <dbReference type="PROSITE-ProRule" id="PRU00182"/>
    </source>
</evidence>
<dbReference type="SUPFAM" id="SSF55174">
    <property type="entry name" value="Alpha-L RNA-binding motif"/>
    <property type="match status" value="1"/>
</dbReference>
<comment type="catalytic activity">
    <reaction evidence="3">
        <text>uridine(1911/1915/1917) in 23S rRNA = pseudouridine(1911/1915/1917) in 23S rRNA</text>
        <dbReference type="Rhea" id="RHEA:42524"/>
        <dbReference type="Rhea" id="RHEA-COMP:10097"/>
        <dbReference type="Rhea" id="RHEA-COMP:10098"/>
        <dbReference type="ChEBI" id="CHEBI:65314"/>
        <dbReference type="ChEBI" id="CHEBI:65315"/>
        <dbReference type="EC" id="5.4.99.23"/>
    </reaction>
</comment>
<keyword evidence="2 5" id="KW-0413">Isomerase</keyword>
<dbReference type="InterPro" id="IPR002942">
    <property type="entry name" value="S4_RNA-bd"/>
</dbReference>
<dbReference type="SMART" id="SM00363">
    <property type="entry name" value="S4"/>
    <property type="match status" value="1"/>
</dbReference>
<evidence type="ECO:0000313" key="8">
    <source>
        <dbReference type="EMBL" id="MDY0874442.1"/>
    </source>
</evidence>
<dbReference type="EMBL" id="JAXCLX010000005">
    <property type="protein sequence ID" value="MDY0874442.1"/>
    <property type="molecule type" value="Genomic_DNA"/>
</dbReference>
<comment type="catalytic activity">
    <reaction evidence="5">
        <text>a uridine in RNA = a pseudouridine in RNA</text>
        <dbReference type="Rhea" id="RHEA:48348"/>
        <dbReference type="Rhea" id="RHEA-COMP:12068"/>
        <dbReference type="Rhea" id="RHEA-COMP:12069"/>
        <dbReference type="ChEBI" id="CHEBI:65314"/>
        <dbReference type="ChEBI" id="CHEBI:65315"/>
    </reaction>
</comment>
<evidence type="ECO:0000256" key="6">
    <source>
        <dbReference type="SAM" id="MobiDB-lite"/>
    </source>
</evidence>
<feature type="region of interest" description="Disordered" evidence="6">
    <location>
        <begin position="65"/>
        <end position="86"/>
    </location>
</feature>
<dbReference type="CDD" id="cd02869">
    <property type="entry name" value="PseudoU_synth_RluA_like"/>
    <property type="match status" value="1"/>
</dbReference>
<comment type="caution">
    <text evidence="8">The sequence shown here is derived from an EMBL/GenBank/DDBJ whole genome shotgun (WGS) entry which is preliminary data.</text>
</comment>
<dbReference type="InterPro" id="IPR036986">
    <property type="entry name" value="S4_RNA-bd_sf"/>
</dbReference>
<comment type="similarity">
    <text evidence="1 5">Belongs to the pseudouridine synthase RluA family.</text>
</comment>
<comment type="function">
    <text evidence="5">Responsible for synthesis of pseudouridine from uracil.</text>
</comment>
<dbReference type="Pfam" id="PF00849">
    <property type="entry name" value="PseudoU_synth_2"/>
    <property type="match status" value="1"/>
</dbReference>
<feature type="domain" description="RNA-binding S4" evidence="7">
    <location>
        <begin position="16"/>
        <end position="73"/>
    </location>
</feature>
<dbReference type="CDD" id="cd00165">
    <property type="entry name" value="S4"/>
    <property type="match status" value="1"/>
</dbReference>
<sequence length="337" mass="37265">MSGVKQFTVTASDGDQRLDRWFKKKFPHLTHGRLEKLLRKGEVRVDGKRAKSADRLEAGMVVRVPPLGDANEPRPDLDEPRGPKPITEKEAEALRKTVLFKDADVIVINKPAGLAVQGGTGLDTNIDAMLDALQFDAEERPRLVHRLDRDTSGCLVLARSQAAARKLTAAFKDKTARKIYWAVTVGAPKMNEGKIDAPLAKQSVAAVGRRAAERVQIDEEDGKKAVTYYAVVERAHDKAAWLALMPLTGRTHQLRAHCVALGTPILGDGKYAGAKAYFARESLHNQLHLHARSIRIPHPTRGIINVTAPLPPHMQKTWKFFEFADEPDHDPFAGLDI</sequence>
<dbReference type="PANTHER" id="PTHR21600">
    <property type="entry name" value="MITOCHONDRIAL RNA PSEUDOURIDINE SYNTHASE"/>
    <property type="match status" value="1"/>
</dbReference>
<dbReference type="SUPFAM" id="SSF55120">
    <property type="entry name" value="Pseudouridine synthase"/>
    <property type="match status" value="1"/>
</dbReference>
<evidence type="ECO:0000256" key="3">
    <source>
        <dbReference type="ARBA" id="ARBA00036882"/>
    </source>
</evidence>
<reference evidence="8 9" key="1">
    <citation type="journal article" date="2013" name="Antonie Van Leeuwenhoek">
        <title>Dongia rigui sp. nov., isolated from freshwater of a large wetland in Korea.</title>
        <authorList>
            <person name="Baik K.S."/>
            <person name="Hwang Y.M."/>
            <person name="Choi J.S."/>
            <person name="Kwon J."/>
            <person name="Seong C.N."/>
        </authorList>
    </citation>
    <scope>NUCLEOTIDE SEQUENCE [LARGE SCALE GENOMIC DNA]</scope>
    <source>
        <strain evidence="8 9">04SU4-P</strain>
    </source>
</reference>
<dbReference type="InterPro" id="IPR050188">
    <property type="entry name" value="RluA_PseudoU_synthase"/>
</dbReference>
<dbReference type="PROSITE" id="PS01129">
    <property type="entry name" value="PSI_RLU"/>
    <property type="match status" value="1"/>
</dbReference>
<evidence type="ECO:0000256" key="5">
    <source>
        <dbReference type="RuleBase" id="RU362028"/>
    </source>
</evidence>
<dbReference type="InterPro" id="IPR006145">
    <property type="entry name" value="PsdUridine_synth_RsuA/RluA"/>
</dbReference>
<dbReference type="EC" id="5.4.99.-" evidence="5"/>
<accession>A0ABU5E4Z9</accession>
<proteinExistence type="inferred from homology"/>
<dbReference type="GO" id="GO:0016853">
    <property type="term" value="F:isomerase activity"/>
    <property type="evidence" value="ECO:0007669"/>
    <property type="project" value="UniProtKB-KW"/>
</dbReference>
<dbReference type="PROSITE" id="PS50889">
    <property type="entry name" value="S4"/>
    <property type="match status" value="1"/>
</dbReference>
<dbReference type="InterPro" id="IPR006224">
    <property type="entry name" value="PsdUridine_synth_RluA-like_CS"/>
</dbReference>
<evidence type="ECO:0000259" key="7">
    <source>
        <dbReference type="SMART" id="SM00363"/>
    </source>
</evidence>